<dbReference type="InterPro" id="IPR017871">
    <property type="entry name" value="ABC_transporter-like_CS"/>
</dbReference>
<evidence type="ECO:0000313" key="5">
    <source>
        <dbReference type="Proteomes" id="UP000190037"/>
    </source>
</evidence>
<sequence length="288" mass="30609">MVVVAPGGRQVGRGESVVINANRAGPAAENVGVRVDGATLLTDVTVGFALGRVTGLLGPNGAGKTTLLRVLAGLRRPQTGRVLLDGDDLYGLTARRRARRVAFMEQQADTALPLTARQVIDLGRTPHRGRWPVLPGLASAHEDAVLAEAASATDVGALLDRTWSSLSGGERQRVQLARALVQEPEVLLLDEPTNHLDLRYQLGFLETVRGLGITTVAALHDLELAAAYCDDVAVLLDGRLVAHGPVAEVLTSATIARVYGVDATVERHPLHSRPHIRWNGLLTEGVES</sequence>
<dbReference type="SMART" id="SM00382">
    <property type="entry name" value="AAA"/>
    <property type="match status" value="1"/>
</dbReference>
<dbReference type="EMBL" id="MWQN01000004">
    <property type="protein sequence ID" value="OPC77171.1"/>
    <property type="molecule type" value="Genomic_DNA"/>
</dbReference>
<dbReference type="InterPro" id="IPR003439">
    <property type="entry name" value="ABC_transporter-like_ATP-bd"/>
</dbReference>
<protein>
    <recommendedName>
        <fullName evidence="3">ABC transporter domain-containing protein</fullName>
    </recommendedName>
</protein>
<feature type="domain" description="ABC transporter" evidence="3">
    <location>
        <begin position="26"/>
        <end position="262"/>
    </location>
</feature>
<evidence type="ECO:0000259" key="3">
    <source>
        <dbReference type="PROSITE" id="PS50893"/>
    </source>
</evidence>
<keyword evidence="5" id="KW-1185">Reference proteome</keyword>
<dbReference type="GO" id="GO:0005524">
    <property type="term" value="F:ATP binding"/>
    <property type="evidence" value="ECO:0007669"/>
    <property type="project" value="UniProtKB-KW"/>
</dbReference>
<dbReference type="AlphaFoldDB" id="A0A1T3NKK4"/>
<dbReference type="Gene3D" id="3.40.50.300">
    <property type="entry name" value="P-loop containing nucleotide triphosphate hydrolases"/>
    <property type="match status" value="1"/>
</dbReference>
<comment type="caution">
    <text evidence="4">The sequence shown here is derived from an EMBL/GenBank/DDBJ whole genome shotgun (WGS) entry which is preliminary data.</text>
</comment>
<dbReference type="InterPro" id="IPR027417">
    <property type="entry name" value="P-loop_NTPase"/>
</dbReference>
<evidence type="ECO:0000256" key="2">
    <source>
        <dbReference type="ARBA" id="ARBA00022840"/>
    </source>
</evidence>
<dbReference type="STRING" id="159449.B4N89_42205"/>
<proteinExistence type="predicted"/>
<dbReference type="GO" id="GO:0016887">
    <property type="term" value="F:ATP hydrolysis activity"/>
    <property type="evidence" value="ECO:0007669"/>
    <property type="project" value="InterPro"/>
</dbReference>
<evidence type="ECO:0000313" key="4">
    <source>
        <dbReference type="EMBL" id="OPC77171.1"/>
    </source>
</evidence>
<reference evidence="4 5" key="1">
    <citation type="submission" date="2017-03" db="EMBL/GenBank/DDBJ databases">
        <title>Draft genome sequence of Streptomyces scabrisporus NF3, endophyte isolated from Amphipterygium adstringens.</title>
        <authorList>
            <person name="Vazquez M."/>
            <person name="Ceapa C.D."/>
            <person name="Rodriguez Luna D."/>
            <person name="Sanchez Esquivel S."/>
        </authorList>
    </citation>
    <scope>NUCLEOTIDE SEQUENCE [LARGE SCALE GENOMIC DNA]</scope>
    <source>
        <strain evidence="4 5">NF3</strain>
    </source>
</reference>
<dbReference type="Pfam" id="PF00005">
    <property type="entry name" value="ABC_tran"/>
    <property type="match status" value="1"/>
</dbReference>
<organism evidence="4 5">
    <name type="scientific">Embleya scabrispora</name>
    <dbReference type="NCBI Taxonomy" id="159449"/>
    <lineage>
        <taxon>Bacteria</taxon>
        <taxon>Bacillati</taxon>
        <taxon>Actinomycetota</taxon>
        <taxon>Actinomycetes</taxon>
        <taxon>Kitasatosporales</taxon>
        <taxon>Streptomycetaceae</taxon>
        <taxon>Embleya</taxon>
    </lineage>
</organism>
<dbReference type="OrthoDB" id="4318785at2"/>
<dbReference type="PROSITE" id="PS50893">
    <property type="entry name" value="ABC_TRANSPORTER_2"/>
    <property type="match status" value="1"/>
</dbReference>
<dbReference type="PANTHER" id="PTHR42794">
    <property type="entry name" value="HEMIN IMPORT ATP-BINDING PROTEIN HMUV"/>
    <property type="match status" value="1"/>
</dbReference>
<keyword evidence="1" id="KW-0547">Nucleotide-binding</keyword>
<name>A0A1T3NKK4_9ACTN</name>
<accession>A0A1T3NKK4</accession>
<keyword evidence="2" id="KW-0067">ATP-binding</keyword>
<evidence type="ECO:0000256" key="1">
    <source>
        <dbReference type="ARBA" id="ARBA00022741"/>
    </source>
</evidence>
<dbReference type="PROSITE" id="PS00211">
    <property type="entry name" value="ABC_TRANSPORTER_1"/>
    <property type="match status" value="1"/>
</dbReference>
<dbReference type="InterPro" id="IPR003593">
    <property type="entry name" value="AAA+_ATPase"/>
</dbReference>
<dbReference type="SUPFAM" id="SSF52540">
    <property type="entry name" value="P-loop containing nucleoside triphosphate hydrolases"/>
    <property type="match status" value="1"/>
</dbReference>
<gene>
    <name evidence="4" type="ORF">B4N89_42205</name>
</gene>
<dbReference type="PANTHER" id="PTHR42794:SF2">
    <property type="entry name" value="ABC TRANSPORTER ATP-BINDING PROTEIN"/>
    <property type="match status" value="1"/>
</dbReference>
<dbReference type="Proteomes" id="UP000190037">
    <property type="component" value="Unassembled WGS sequence"/>
</dbReference>
<dbReference type="CDD" id="cd03214">
    <property type="entry name" value="ABC_Iron-Siderophores_B12_Hemin"/>
    <property type="match status" value="1"/>
</dbReference>